<protein>
    <submittedName>
        <fullName evidence="2">DUF389 domain-containing protein</fullName>
    </submittedName>
</protein>
<evidence type="ECO:0000313" key="3">
    <source>
        <dbReference type="Proteomes" id="UP000261812"/>
    </source>
</evidence>
<dbReference type="KEGG" id="tsq:D3A95_01330"/>
<keyword evidence="3" id="KW-1185">Reference proteome</keyword>
<feature type="transmembrane region" description="Helical" evidence="1">
    <location>
        <begin position="93"/>
        <end position="123"/>
    </location>
</feature>
<evidence type="ECO:0000313" key="2">
    <source>
        <dbReference type="EMBL" id="AXY67299.1"/>
    </source>
</evidence>
<accession>A0A3B7M9K8</accession>
<keyword evidence="1" id="KW-0472">Membrane</keyword>
<keyword evidence="1" id="KW-0812">Transmembrane</keyword>
<feature type="transmembrane region" description="Helical" evidence="1">
    <location>
        <begin position="194"/>
        <end position="219"/>
    </location>
</feature>
<organism evidence="2 3">
    <name type="scientific">Thermosynechococcus sichuanensis E542</name>
    <dbReference type="NCBI Taxonomy" id="2016101"/>
    <lineage>
        <taxon>Bacteria</taxon>
        <taxon>Bacillati</taxon>
        <taxon>Cyanobacteriota</taxon>
        <taxon>Cyanophyceae</taxon>
        <taxon>Acaryochloridales</taxon>
        <taxon>Thermosynechococcaceae</taxon>
        <taxon>Thermosynechococcus</taxon>
        <taxon>Thermosynechococcus sichuanensis</taxon>
    </lineage>
</organism>
<dbReference type="PANTHER" id="PTHR20992:SF9">
    <property type="entry name" value="AT15442P-RELATED"/>
    <property type="match status" value="1"/>
</dbReference>
<dbReference type="EMBL" id="CP032152">
    <property type="protein sequence ID" value="AXY67299.1"/>
    <property type="molecule type" value="Genomic_DNA"/>
</dbReference>
<dbReference type="RefSeq" id="WP_181495678.1">
    <property type="nucleotide sequence ID" value="NZ_CP032152.1"/>
</dbReference>
<evidence type="ECO:0000256" key="1">
    <source>
        <dbReference type="SAM" id="Phobius"/>
    </source>
</evidence>
<feature type="transmembrane region" description="Helical" evidence="1">
    <location>
        <begin position="159"/>
        <end position="182"/>
    </location>
</feature>
<name>A0A3B7M9K8_9CYAN</name>
<keyword evidence="1" id="KW-1133">Transmembrane helix</keyword>
<dbReference type="AlphaFoldDB" id="A0A3B7M9K8"/>
<proteinExistence type="predicted"/>
<feature type="transmembrane region" description="Helical" evidence="1">
    <location>
        <begin position="225"/>
        <end position="248"/>
    </location>
</feature>
<dbReference type="Pfam" id="PF04087">
    <property type="entry name" value="DUF389"/>
    <property type="match status" value="1"/>
</dbReference>
<dbReference type="Proteomes" id="UP000261812">
    <property type="component" value="Chromosome"/>
</dbReference>
<sequence>MKELLAHWLHQVQTFRYHRRTTESLNQLIQMLYAESHLNVPYVVLIVTSCAIATFGLLSNSAAVIIGAMVIAPLMLPIRGLALAALIGEFKMFWQAALALIVGTLMAIGMSWTIGVMVGLEVYGSEIMARSQPNLLDLGIAVAAGAVSAYAVAEPRVSNTLAGTAIAVALMPPVCTIGLGMAQLNARLSIGATLLYLTNLLGITLACMAVFVIVGYIPLHQGRRPLTIATVLTGLLVIPLAISFTRLIEQARLQNQVREALTRGTLTFQRLDLLGMETDWVSNPPVVRVNVRAREPVTPKQVALMEEFIQQRMQRPFRLVLQVSNVEEVTSETPLP</sequence>
<reference evidence="3" key="1">
    <citation type="submission" date="2018-09" db="EMBL/GenBank/DDBJ databases">
        <title>Complete genome sequence of thermophilic cyanobacteria strain Thermosynechococcus elongatus PKUAC-SCTE542.</title>
        <authorList>
            <person name="Liang Y."/>
            <person name="Tang J."/>
            <person name="Daroch M."/>
        </authorList>
    </citation>
    <scope>NUCLEOTIDE SEQUENCE [LARGE SCALE GENOMIC DNA]</scope>
    <source>
        <strain evidence="3">E542</strain>
    </source>
</reference>
<feature type="transmembrane region" description="Helical" evidence="1">
    <location>
        <begin position="40"/>
        <end position="58"/>
    </location>
</feature>
<gene>
    <name evidence="2" type="ORF">D3A95_01330</name>
</gene>
<dbReference type="InterPro" id="IPR005240">
    <property type="entry name" value="DUF389"/>
</dbReference>
<feature type="transmembrane region" description="Helical" evidence="1">
    <location>
        <begin position="65"/>
        <end position="87"/>
    </location>
</feature>
<dbReference type="PANTHER" id="PTHR20992">
    <property type="entry name" value="AT15442P-RELATED"/>
    <property type="match status" value="1"/>
</dbReference>